<dbReference type="Pfam" id="PF01987">
    <property type="entry name" value="AIM24"/>
    <property type="match status" value="1"/>
</dbReference>
<dbReference type="PANTHER" id="PTHR38074:SF1">
    <property type="entry name" value="ALTERED INHERITANCE OF MITOCHONDRIA PROTEIN 24, MITOCHONDRIAL"/>
    <property type="match status" value="1"/>
</dbReference>
<organism evidence="1 2">
    <name type="scientific">Fictibacillus arsenicus</name>
    <dbReference type="NCBI Taxonomy" id="255247"/>
    <lineage>
        <taxon>Bacteria</taxon>
        <taxon>Bacillati</taxon>
        <taxon>Bacillota</taxon>
        <taxon>Bacilli</taxon>
        <taxon>Bacillales</taxon>
        <taxon>Fictibacillaceae</taxon>
        <taxon>Fictibacillus</taxon>
    </lineage>
</organism>
<dbReference type="Proteomes" id="UP000077412">
    <property type="component" value="Chromosome"/>
</dbReference>
<dbReference type="PANTHER" id="PTHR38074">
    <property type="entry name" value="ALTERED INHERITANCE OF MITOCHONDRIA PROTEIN 24, MITOCHONDRIAL"/>
    <property type="match status" value="1"/>
</dbReference>
<evidence type="ECO:0008006" key="3">
    <source>
        <dbReference type="Google" id="ProtNLM"/>
    </source>
</evidence>
<dbReference type="SUPFAM" id="SSF51219">
    <property type="entry name" value="TRAP-like"/>
    <property type="match status" value="1"/>
</dbReference>
<name>A0A1B1Z091_9BACL</name>
<proteinExistence type="predicted"/>
<dbReference type="Gene3D" id="3.60.160.10">
    <property type="entry name" value="Mitochondrial biogenesis AIM24"/>
    <property type="match status" value="1"/>
</dbReference>
<sequence length="247" mass="26900">MNDSLFTVIEKQEGRRATFEVLEYKELPVTSAGSSSSYYAKETGVKLKQVRITLRQGAVQAEAGALQFMKGDLQLKSNAGGVGGFMKKMASNILTDESLFKPLYEGTGEIYLEPSYGHYLLMNLNEEEVVADKGMFYAAEPTVQLGVSRQKLTSSIKGDDGLFQTKLKGSGFCVLQSPVPLNQIMKVQLNDEKLQVDGTFALLRKGDIDFSVKRASSSIVGSATSGEGYLHVFEGTGEVWLAPTLGR</sequence>
<protein>
    <recommendedName>
        <fullName evidence="3">Transcriptional regulator</fullName>
    </recommendedName>
</protein>
<dbReference type="RefSeq" id="WP_066286082.1">
    <property type="nucleotide sequence ID" value="NZ_CP016761.1"/>
</dbReference>
<dbReference type="EMBL" id="CP016761">
    <property type="protein sequence ID" value="ANX10825.1"/>
    <property type="molecule type" value="Genomic_DNA"/>
</dbReference>
<accession>A0A1B1Z091</accession>
<dbReference type="InterPro" id="IPR016031">
    <property type="entry name" value="Trp_RNA-bd_attenuator-like_dom"/>
</dbReference>
<dbReference type="InterPro" id="IPR036983">
    <property type="entry name" value="AIM24_sf"/>
</dbReference>
<gene>
    <name evidence="1" type="ORF">ABE41_002190</name>
</gene>
<dbReference type="KEGG" id="far:ABE41_002190"/>
<dbReference type="AlphaFoldDB" id="A0A1B1Z091"/>
<dbReference type="InterPro" id="IPR002838">
    <property type="entry name" value="AIM24"/>
</dbReference>
<dbReference type="OrthoDB" id="9779518at2"/>
<keyword evidence="2" id="KW-1185">Reference proteome</keyword>
<evidence type="ECO:0000313" key="1">
    <source>
        <dbReference type="EMBL" id="ANX10825.1"/>
    </source>
</evidence>
<reference evidence="1 2" key="1">
    <citation type="submission" date="2016-08" db="EMBL/GenBank/DDBJ databases">
        <title>Complete genome sequence of Fictibacillus arsenicus G25-54, a strain with toxicity to nematodes and a potential arsenic-resistance activity.</title>
        <authorList>
            <person name="Zheng Z."/>
        </authorList>
    </citation>
    <scope>NUCLEOTIDE SEQUENCE [LARGE SCALE GENOMIC DNA]</scope>
    <source>
        <strain evidence="1 2">G25-54</strain>
    </source>
</reference>
<evidence type="ECO:0000313" key="2">
    <source>
        <dbReference type="Proteomes" id="UP000077412"/>
    </source>
</evidence>